<evidence type="ECO:0000313" key="2">
    <source>
        <dbReference type="Proteomes" id="UP001501326"/>
    </source>
</evidence>
<accession>A0ABN3UZ62</accession>
<reference evidence="1 2" key="1">
    <citation type="journal article" date="2019" name="Int. J. Syst. Evol. Microbiol.">
        <title>The Global Catalogue of Microorganisms (GCM) 10K type strain sequencing project: providing services to taxonomists for standard genome sequencing and annotation.</title>
        <authorList>
            <consortium name="The Broad Institute Genomics Platform"/>
            <consortium name="The Broad Institute Genome Sequencing Center for Infectious Disease"/>
            <person name="Wu L."/>
            <person name="Ma J."/>
        </authorList>
    </citation>
    <scope>NUCLEOTIDE SEQUENCE [LARGE SCALE GENOMIC DNA]</scope>
    <source>
        <strain evidence="1 2">JCM 16378</strain>
    </source>
</reference>
<evidence type="ECO:0000313" key="1">
    <source>
        <dbReference type="EMBL" id="GAA2738871.1"/>
    </source>
</evidence>
<proteinExistence type="predicted"/>
<organism evidence="1 2">
    <name type="scientific">Pedococcus aerophilus</name>
    <dbReference type="NCBI Taxonomy" id="436356"/>
    <lineage>
        <taxon>Bacteria</taxon>
        <taxon>Bacillati</taxon>
        <taxon>Actinomycetota</taxon>
        <taxon>Actinomycetes</taxon>
        <taxon>Micrococcales</taxon>
        <taxon>Intrasporangiaceae</taxon>
        <taxon>Pedococcus</taxon>
    </lineage>
</organism>
<dbReference type="Proteomes" id="UP001501326">
    <property type="component" value="Unassembled WGS sequence"/>
</dbReference>
<keyword evidence="2" id="KW-1185">Reference proteome</keyword>
<protein>
    <submittedName>
        <fullName evidence="1">Uncharacterized protein</fullName>
    </submittedName>
</protein>
<gene>
    <name evidence="1" type="ORF">GCM10009867_32260</name>
</gene>
<comment type="caution">
    <text evidence="1">The sequence shown here is derived from an EMBL/GenBank/DDBJ whole genome shotgun (WGS) entry which is preliminary data.</text>
</comment>
<dbReference type="EMBL" id="BAAARN010000004">
    <property type="protein sequence ID" value="GAA2738871.1"/>
    <property type="molecule type" value="Genomic_DNA"/>
</dbReference>
<dbReference type="RefSeq" id="WP_344195282.1">
    <property type="nucleotide sequence ID" value="NZ_BAAARN010000004.1"/>
</dbReference>
<sequence>MAISLRRGPKLPSSVRDAVDLGPGERVLSWAPVLLGAGPGVTGEPTGATLVATNHALYAVDAAGEATLTRPWHEVDSGSWSAELTQLTVTWVDGAKPGQWVLGDSTLLPETLRERVQASVVLTQKIELGPRRTARAVIRQDLGGGGLVEQVVLGRGARADDPEVAAATEAALAYLREQVGLS</sequence>
<name>A0ABN3UZ62_9MICO</name>